<dbReference type="EMBL" id="AAUX01000001">
    <property type="protein sequence ID" value="EAV46425.1"/>
    <property type="molecule type" value="Genomic_DNA"/>
</dbReference>
<feature type="transmembrane region" description="Helical" evidence="5">
    <location>
        <begin position="193"/>
        <end position="209"/>
    </location>
</feature>
<comment type="caution">
    <text evidence="6">The sequence shown here is derived from an EMBL/GenBank/DDBJ whole genome shotgun (WGS) entry which is preliminary data.</text>
</comment>
<dbReference type="GO" id="GO:0043953">
    <property type="term" value="P:protein transport by the Tat complex"/>
    <property type="evidence" value="ECO:0007669"/>
    <property type="project" value="UniProtKB-UniRule"/>
</dbReference>
<dbReference type="Proteomes" id="UP000054262">
    <property type="component" value="Unassembled WGS sequence"/>
</dbReference>
<organism evidence="6 7">
    <name type="scientific">Methylophilales bacterium HTCC2181</name>
    <dbReference type="NCBI Taxonomy" id="383631"/>
    <lineage>
        <taxon>Bacteria</taxon>
        <taxon>Pseudomonadati</taxon>
        <taxon>Pseudomonadota</taxon>
        <taxon>Betaproteobacteria</taxon>
        <taxon>Nitrosomonadales</taxon>
        <taxon>OM43 clade</taxon>
    </lineage>
</organism>
<keyword evidence="2 5" id="KW-0812">Transmembrane</keyword>
<evidence type="ECO:0000256" key="1">
    <source>
        <dbReference type="ARBA" id="ARBA00004141"/>
    </source>
</evidence>
<feature type="transmembrane region" description="Helical" evidence="5">
    <location>
        <begin position="104"/>
        <end position="137"/>
    </location>
</feature>
<dbReference type="GO" id="GO:0033281">
    <property type="term" value="C:TAT protein transport complex"/>
    <property type="evidence" value="ECO:0007669"/>
    <property type="project" value="UniProtKB-UniRule"/>
</dbReference>
<keyword evidence="3 5" id="KW-1133">Transmembrane helix</keyword>
<feature type="transmembrane region" description="Helical" evidence="5">
    <location>
        <begin position="21"/>
        <end position="43"/>
    </location>
</feature>
<feature type="transmembrane region" description="Helical" evidence="5">
    <location>
        <begin position="63"/>
        <end position="83"/>
    </location>
</feature>
<evidence type="ECO:0000313" key="6">
    <source>
        <dbReference type="EMBL" id="EAV46425.1"/>
    </source>
</evidence>
<name>A0P4G5_9PROT</name>
<dbReference type="Pfam" id="PF00902">
    <property type="entry name" value="TatC"/>
    <property type="match status" value="1"/>
</dbReference>
<evidence type="ECO:0000256" key="2">
    <source>
        <dbReference type="ARBA" id="ARBA00022692"/>
    </source>
</evidence>
<keyword evidence="5" id="KW-0811">Translocation</keyword>
<dbReference type="GO" id="GO:0009977">
    <property type="term" value="F:proton motive force dependent protein transmembrane transporter activity"/>
    <property type="evidence" value="ECO:0007669"/>
    <property type="project" value="TreeGrafter"/>
</dbReference>
<feature type="transmembrane region" description="Helical" evidence="5">
    <location>
        <begin position="215"/>
        <end position="232"/>
    </location>
</feature>
<comment type="subunit">
    <text evidence="5">The Tat system comprises two distinct complexes: a TatABC complex, containing multiple copies of TatA, TatB and TatC subunits, and a separate TatA complex, containing only TatA subunits. Substrates initially bind to the TatABC complex, which probably triggers association of the separate TatA complex to form the active translocon.</text>
</comment>
<protein>
    <recommendedName>
        <fullName evidence="5">Sec-independent protein translocase protein TatC</fullName>
    </recommendedName>
</protein>
<keyword evidence="5" id="KW-0813">Transport</keyword>
<evidence type="ECO:0000256" key="5">
    <source>
        <dbReference type="HAMAP-Rule" id="MF_00902"/>
    </source>
</evidence>
<dbReference type="InterPro" id="IPR002033">
    <property type="entry name" value="TatC"/>
</dbReference>
<keyword evidence="5" id="KW-1003">Cell membrane</keyword>
<accession>A0P4G5</accession>
<keyword evidence="4 5" id="KW-0472">Membrane</keyword>
<evidence type="ECO:0000313" key="7">
    <source>
        <dbReference type="Proteomes" id="UP000054262"/>
    </source>
</evidence>
<reference evidence="6 7" key="1">
    <citation type="submission" date="2006-11" db="EMBL/GenBank/DDBJ databases">
        <authorList>
            <person name="Giovannoni S."/>
            <person name="Vergin K."/>
            <person name="Ferriera S."/>
            <person name="Johnson J."/>
            <person name="Kravitz S."/>
            <person name="Beeson K."/>
            <person name="Sutton G."/>
            <person name="Rogers Y.-H."/>
            <person name="Friedman R."/>
            <person name="Frazier M."/>
            <person name="Venter J.C."/>
        </authorList>
    </citation>
    <scope>NUCLEOTIDE SEQUENCE [LARGE SCALE GENOMIC DNA]</scope>
    <source>
        <strain evidence="6 7">HTCC2181</strain>
    </source>
</reference>
<sequence length="238" mass="27359">MNIKKNFFEQLLELRSSLIKALLIFVVTFAALTPFANDMYHFFALPLLEELAVLNGSMISTKLSATFLIPLKITALVAFIASYPITFYQLWKFISPGLYKNEKVFTSFIFFFSFLLFMLAAGFVYFIVFPVIFHFFVLMTPDDVDLMIDISSYLDMIIALFIAFGLAFQIPLLIISLVKFGWVEITVFQKSRSYFLAFSFVFGAIFTPPDILSQVLLALPVYFLYEIGIFLSKKIKLR</sequence>
<dbReference type="PRINTS" id="PR01840">
    <property type="entry name" value="TATCFAMILY"/>
</dbReference>
<evidence type="ECO:0000256" key="3">
    <source>
        <dbReference type="ARBA" id="ARBA00022989"/>
    </source>
</evidence>
<comment type="function">
    <text evidence="5">Part of the twin-arginine translocation (Tat) system that transports large folded proteins containing a characteristic twin-arginine motif in their signal peptide across membranes. Together with TatB, TatC is part of a receptor directly interacting with Tat signal peptides.</text>
</comment>
<gene>
    <name evidence="5" type="primary">tatC</name>
    <name evidence="6" type="ORF">MB2181_00090</name>
</gene>
<comment type="similarity">
    <text evidence="5">Belongs to the TatC family.</text>
</comment>
<dbReference type="GO" id="GO:0065002">
    <property type="term" value="P:intracellular protein transmembrane transport"/>
    <property type="evidence" value="ECO:0007669"/>
    <property type="project" value="TreeGrafter"/>
</dbReference>
<dbReference type="HAMAP" id="MF_00902">
    <property type="entry name" value="TatC"/>
    <property type="match status" value="1"/>
</dbReference>
<feature type="transmembrane region" description="Helical" evidence="5">
    <location>
        <begin position="157"/>
        <end position="181"/>
    </location>
</feature>
<proteinExistence type="inferred from homology"/>
<evidence type="ECO:0000256" key="4">
    <source>
        <dbReference type="ARBA" id="ARBA00023136"/>
    </source>
</evidence>
<dbReference type="PANTHER" id="PTHR30371">
    <property type="entry name" value="SEC-INDEPENDENT PROTEIN TRANSLOCASE PROTEIN TATC"/>
    <property type="match status" value="1"/>
</dbReference>
<keyword evidence="5" id="KW-0653">Protein transport</keyword>
<dbReference type="AlphaFoldDB" id="A0P4G5"/>
<dbReference type="NCBIfam" id="TIGR00945">
    <property type="entry name" value="tatC"/>
    <property type="match status" value="1"/>
</dbReference>
<keyword evidence="7" id="KW-1185">Reference proteome</keyword>
<comment type="subcellular location">
    <subcellularLocation>
        <location evidence="5">Cell membrane</location>
        <topology evidence="5">Multi-pass membrane protein</topology>
    </subcellularLocation>
    <subcellularLocation>
        <location evidence="1">Membrane</location>
        <topology evidence="1">Multi-pass membrane protein</topology>
    </subcellularLocation>
</comment>
<dbReference type="PANTHER" id="PTHR30371:SF0">
    <property type="entry name" value="SEC-INDEPENDENT PROTEIN TRANSLOCASE PROTEIN TATC, CHLOROPLASTIC-RELATED"/>
    <property type="match status" value="1"/>
</dbReference>